<name>U5NZ64_9MICO</name>
<keyword evidence="2" id="KW-0614">Plasmid</keyword>
<geneLocation type="plasmid" evidence="2">
    <name>pAP13</name>
</geneLocation>
<gene>
    <name evidence="2" type="ORF">AP13_p00250</name>
</gene>
<proteinExistence type="predicted"/>
<accession>U5NZ64</accession>
<dbReference type="EMBL" id="KF577590">
    <property type="protein sequence ID" value="AGY35334.1"/>
    <property type="molecule type" value="Genomic_DNA"/>
</dbReference>
<organism evidence="2">
    <name type="scientific">Brevibacterium sp. Ap13</name>
    <dbReference type="NCBI Taxonomy" id="1406197"/>
    <lineage>
        <taxon>Bacteria</taxon>
        <taxon>Bacillati</taxon>
        <taxon>Actinomycetota</taxon>
        <taxon>Actinomycetes</taxon>
        <taxon>Micrococcales</taxon>
        <taxon>Brevibacteriaceae</taxon>
        <taxon>Brevibacterium</taxon>
    </lineage>
</organism>
<dbReference type="AlphaFoldDB" id="U5NZ64"/>
<reference evidence="2" key="1">
    <citation type="journal article" date="2013" name="Genome Announc.">
        <title>Complete Genome Sequence of pAP13, a Large Linear Plasmid of a Brevibacterium Strain Isolated from a Saline Lake at 4,200 Meters above Sea Level in Argentina.</title>
        <authorList>
            <person name="Dib J.R."/>
            <person name="Schuldes J."/>
            <person name="Thurmer A."/>
            <person name="Farias M.E."/>
            <person name="Daniel R."/>
            <person name="Meinhardt F."/>
        </authorList>
    </citation>
    <scope>NUCLEOTIDE SEQUENCE</scope>
    <source>
        <strain evidence="2">Ap13</strain>
        <plasmid evidence="2">pAP13</plasmid>
    </source>
</reference>
<protein>
    <submittedName>
        <fullName evidence="2">Uncharacterized protein</fullName>
    </submittedName>
</protein>
<sequence length="59" mass="6857">MSEQRDRSEGMSTLGPYQDPAVREWFDSLPNPDYWENCRRMGEESLARARAEHAAQRGD</sequence>
<evidence type="ECO:0000256" key="1">
    <source>
        <dbReference type="SAM" id="MobiDB-lite"/>
    </source>
</evidence>
<evidence type="ECO:0000313" key="2">
    <source>
        <dbReference type="EMBL" id="AGY35334.1"/>
    </source>
</evidence>
<feature type="region of interest" description="Disordered" evidence="1">
    <location>
        <begin position="1"/>
        <end position="23"/>
    </location>
</feature>